<name>A0AAW1P3M3_9CHLO</name>
<organism evidence="2 3">
    <name type="scientific">[Myrmecia] bisecta</name>
    <dbReference type="NCBI Taxonomy" id="41462"/>
    <lineage>
        <taxon>Eukaryota</taxon>
        <taxon>Viridiplantae</taxon>
        <taxon>Chlorophyta</taxon>
        <taxon>core chlorophytes</taxon>
        <taxon>Trebouxiophyceae</taxon>
        <taxon>Trebouxiales</taxon>
        <taxon>Trebouxiaceae</taxon>
        <taxon>Myrmecia</taxon>
    </lineage>
</organism>
<proteinExistence type="predicted"/>
<feature type="transmembrane region" description="Helical" evidence="1">
    <location>
        <begin position="122"/>
        <end position="139"/>
    </location>
</feature>
<dbReference type="AlphaFoldDB" id="A0AAW1P3M3"/>
<feature type="transmembrane region" description="Helical" evidence="1">
    <location>
        <begin position="159"/>
        <end position="178"/>
    </location>
</feature>
<accession>A0AAW1P3M3</accession>
<sequence>MAAAQLLQQCSCSSVVSAAHSGPQRRLAASTKPLSTLISTNRSSLRSRTHRHITQATVDQGTLLAVTQQAAAFAVVVAGEGFYTRTQLPAGAKGRPSVLVLIPTLLGVVAALGCLQVGSEQTGFIVGLATSFLLLAVYIKRTLDTEGDPKAWPGPKVWPGSLILVSFFSVSIFLGALLKSL</sequence>
<evidence type="ECO:0000313" key="2">
    <source>
        <dbReference type="EMBL" id="KAK9804336.1"/>
    </source>
</evidence>
<comment type="caution">
    <text evidence="2">The sequence shown here is derived from an EMBL/GenBank/DDBJ whole genome shotgun (WGS) entry which is preliminary data.</text>
</comment>
<evidence type="ECO:0000256" key="1">
    <source>
        <dbReference type="SAM" id="Phobius"/>
    </source>
</evidence>
<keyword evidence="1" id="KW-0812">Transmembrane</keyword>
<reference evidence="2 3" key="1">
    <citation type="journal article" date="2024" name="Nat. Commun.">
        <title>Phylogenomics reveals the evolutionary origins of lichenization in chlorophyte algae.</title>
        <authorList>
            <person name="Puginier C."/>
            <person name="Libourel C."/>
            <person name="Otte J."/>
            <person name="Skaloud P."/>
            <person name="Haon M."/>
            <person name="Grisel S."/>
            <person name="Petersen M."/>
            <person name="Berrin J.G."/>
            <person name="Delaux P.M."/>
            <person name="Dal Grande F."/>
            <person name="Keller J."/>
        </authorList>
    </citation>
    <scope>NUCLEOTIDE SEQUENCE [LARGE SCALE GENOMIC DNA]</scope>
    <source>
        <strain evidence="2 3">SAG 2043</strain>
    </source>
</reference>
<dbReference type="Proteomes" id="UP001489004">
    <property type="component" value="Unassembled WGS sequence"/>
</dbReference>
<keyword evidence="1" id="KW-1133">Transmembrane helix</keyword>
<gene>
    <name evidence="2" type="ORF">WJX72_008024</name>
</gene>
<feature type="transmembrane region" description="Helical" evidence="1">
    <location>
        <begin position="98"/>
        <end position="115"/>
    </location>
</feature>
<protein>
    <submittedName>
        <fullName evidence="2">Uncharacterized protein</fullName>
    </submittedName>
</protein>
<keyword evidence="3" id="KW-1185">Reference proteome</keyword>
<dbReference type="EMBL" id="JALJOR010000018">
    <property type="protein sequence ID" value="KAK9804336.1"/>
    <property type="molecule type" value="Genomic_DNA"/>
</dbReference>
<keyword evidence="1" id="KW-0472">Membrane</keyword>
<evidence type="ECO:0000313" key="3">
    <source>
        <dbReference type="Proteomes" id="UP001489004"/>
    </source>
</evidence>